<dbReference type="PANTHER" id="PTHR47114">
    <property type="match status" value="1"/>
</dbReference>
<evidence type="ECO:0000256" key="2">
    <source>
        <dbReference type="ARBA" id="ARBA00004192"/>
    </source>
</evidence>
<evidence type="ECO:0000256" key="8">
    <source>
        <dbReference type="ARBA" id="ARBA00022679"/>
    </source>
</evidence>
<dbReference type="PANTHER" id="PTHR47114:SF2">
    <property type="entry name" value="OLIGODENDROCYTE-MYELIN GLYCOPROTEIN"/>
    <property type="match status" value="1"/>
</dbReference>
<accession>A0A0H2V170</accession>
<comment type="PTM">
    <text evidence="14">Ubiquitinated in the presence of host E1 ubiquitin-activating enzyme, E2 ubiquitin-conjugating enzyme and ubiquitin.</text>
</comment>
<reference evidence="16 17" key="1">
    <citation type="journal article" date="2002" name="Nucleic Acids Res.">
        <title>Genome sequence of Shigella flexneri 2a: insights into pathogenicity through comparison with genomes of Escherichia coli K12 and O157.</title>
        <authorList>
            <person name="Jin Q."/>
            <person name="Yuan Z."/>
            <person name="Xu J."/>
            <person name="Wang Y."/>
            <person name="Shen Y."/>
            <person name="Lu W."/>
            <person name="Wang J."/>
            <person name="Liu H."/>
            <person name="Yang J."/>
            <person name="Yang F."/>
            <person name="Zhang X."/>
            <person name="Zhang J."/>
            <person name="Yang G."/>
            <person name="Wu H."/>
            <person name="Qu D."/>
            <person name="Dong J."/>
            <person name="Sun L."/>
            <person name="Xue Y."/>
            <person name="Zhao A."/>
            <person name="Gao Y."/>
            <person name="Zhu J."/>
            <person name="Kan B."/>
            <person name="Ding K."/>
            <person name="Chen S."/>
            <person name="Cheng H."/>
            <person name="Yao Z."/>
            <person name="He B."/>
            <person name="Chen R."/>
            <person name="Ma D."/>
            <person name="Qiang B."/>
            <person name="Wen Y."/>
            <person name="Hou Y."/>
            <person name="Yu J."/>
        </authorList>
    </citation>
    <scope>NUCLEOTIDE SEQUENCE [LARGE SCALE GENOMIC DNA]</scope>
    <source>
        <strain evidence="17">301 / Serotype 2a</strain>
    </source>
</reference>
<keyword evidence="7" id="KW-0433">Leucine-rich repeat</keyword>
<dbReference type="PaxDb" id="198214-SF2610"/>
<dbReference type="GO" id="GO:0016567">
    <property type="term" value="P:protein ubiquitination"/>
    <property type="evidence" value="ECO:0007669"/>
    <property type="project" value="InterPro"/>
</dbReference>
<dbReference type="InterPro" id="IPR032674">
    <property type="entry name" value="LRR_E3_ligase_N"/>
</dbReference>
<evidence type="ECO:0000256" key="14">
    <source>
        <dbReference type="PROSITE-ProRule" id="PRU01398"/>
    </source>
</evidence>
<evidence type="ECO:0000256" key="5">
    <source>
        <dbReference type="ARBA" id="ARBA00012483"/>
    </source>
</evidence>
<dbReference type="GO" id="GO:0030430">
    <property type="term" value="C:host cell cytoplasm"/>
    <property type="evidence" value="ECO:0007669"/>
    <property type="project" value="UniProtKB-SubCell"/>
</dbReference>
<keyword evidence="6 14" id="KW-0964">Secreted</keyword>
<evidence type="ECO:0000256" key="12">
    <source>
        <dbReference type="ARBA" id="ARBA00023026"/>
    </source>
</evidence>
<comment type="subcellular location">
    <subcellularLocation>
        <location evidence="2">Host cytoplasm</location>
    </subcellularLocation>
    <subcellularLocation>
        <location evidence="3">Secreted</location>
    </subcellularLocation>
</comment>
<keyword evidence="17" id="KW-1185">Reference proteome</keyword>
<evidence type="ECO:0000256" key="3">
    <source>
        <dbReference type="ARBA" id="ARBA00004613"/>
    </source>
</evidence>
<dbReference type="Pfam" id="PF12468">
    <property type="entry name" value="LRR_TTSS"/>
    <property type="match status" value="1"/>
</dbReference>
<dbReference type="Gene3D" id="1.20.58.360">
    <property type="entry name" value="Shigella T3SS effector IpaH defines"/>
    <property type="match status" value="1"/>
</dbReference>
<evidence type="ECO:0000256" key="11">
    <source>
        <dbReference type="ARBA" id="ARBA00022843"/>
    </source>
</evidence>
<evidence type="ECO:0000313" key="16">
    <source>
        <dbReference type="EMBL" id="AAN44107.2"/>
    </source>
</evidence>
<dbReference type="InterPro" id="IPR001611">
    <property type="entry name" value="Leu-rich_rpt"/>
</dbReference>
<comment type="catalytic activity">
    <reaction evidence="1">
        <text>S-ubiquitinyl-[E2 ubiquitin-conjugating enzyme]-L-cysteine + [acceptor protein]-L-lysine = [E2 ubiquitin-conjugating enzyme]-L-cysteine + N(6)-ubiquitinyl-[acceptor protein]-L-lysine.</text>
        <dbReference type="EC" id="2.3.2.27"/>
    </reaction>
</comment>
<dbReference type="GO" id="GO:0005576">
    <property type="term" value="C:extracellular region"/>
    <property type="evidence" value="ECO:0007669"/>
    <property type="project" value="UniProtKB-SubCell"/>
</dbReference>
<dbReference type="GO" id="GO:0061630">
    <property type="term" value="F:ubiquitin protein ligase activity"/>
    <property type="evidence" value="ECO:0007669"/>
    <property type="project" value="UniProtKB-EC"/>
</dbReference>
<evidence type="ECO:0000256" key="6">
    <source>
        <dbReference type="ARBA" id="ARBA00022525"/>
    </source>
</evidence>
<keyword evidence="8 14" id="KW-0808">Transferase</keyword>
<dbReference type="PROSITE" id="PS52053">
    <property type="entry name" value="NEL"/>
    <property type="match status" value="1"/>
</dbReference>
<gene>
    <name evidence="16" type="primary">ipaH_7</name>
    <name evidence="16" type="ordered locus">SF2610</name>
</gene>
<dbReference type="Proteomes" id="UP000001006">
    <property type="component" value="Chromosome"/>
</dbReference>
<comment type="similarity">
    <text evidence="4 14">Belongs to the LRR-containing bacterial E3 ligase family.</text>
</comment>
<evidence type="ECO:0000256" key="1">
    <source>
        <dbReference type="ARBA" id="ARBA00000900"/>
    </source>
</evidence>
<dbReference type="NCBIfam" id="NF046045">
    <property type="entry name" value="IpaH_Shig"/>
    <property type="match status" value="1"/>
</dbReference>
<dbReference type="GO" id="GO:0035821">
    <property type="term" value="P:modulation of process of another organism"/>
    <property type="evidence" value="ECO:0007669"/>
    <property type="project" value="UniProtKB-ARBA"/>
</dbReference>
<dbReference type="PROSITE" id="PS51450">
    <property type="entry name" value="LRR"/>
    <property type="match status" value="1"/>
</dbReference>
<dbReference type="Gene3D" id="3.80.10.10">
    <property type="entry name" value="Ribonuclease Inhibitor"/>
    <property type="match status" value="1"/>
</dbReference>
<dbReference type="PATRIC" id="fig|198214.7.peg.3116"/>
<evidence type="ECO:0000259" key="15">
    <source>
        <dbReference type="PROSITE" id="PS52053"/>
    </source>
</evidence>
<dbReference type="FunFam" id="1.20.58.360:FF:000001">
    <property type="entry name" value="Probable E3 ubiquitin-protein ligase ipaH7.8"/>
    <property type="match status" value="1"/>
</dbReference>
<dbReference type="FunFam" id="1.20.58.90:FF:000007">
    <property type="entry name" value="E3 ubiquitin-protein ligase ipaH9.8"/>
    <property type="match status" value="1"/>
</dbReference>
<dbReference type="EC" id="2.3.2.27" evidence="5"/>
<keyword evidence="12" id="KW-0843">Virulence</keyword>
<sequence>MREINMLRNISSCLFPHISTITSPNHYLSEWDDWEKQGLPEEQRTEAVRRLRACLTSKGHKLDLRALALSSLPVLPACIKKLDVSCNKLTILTDLPENIKELIARDNFLTHISALPHYLITLDVSENQLENLPLLPDTIKSLSAEYNRLSTLPSLPLNLKKLEVRNNELQTLPSLPSNLKILKVAHNHLTELPPLPRRLQLLFAYSNRLSNLPNIQENIIMRRFFYFENNQITTIPTNLFRLDPHITIEIANNPLSDQTLLFLIQQTSVPNFNGPQFRISLSDQNRLFLRQMLPQNLHSRHIRVITEGGQNFQIPPLPETVAAWFPEADRREVSTQWTSFSTEENSRAFSAFLDRLSDTVSARNTSGFREQVAAWLEKLSASAELRQQSFAVAADATESCEDRVALTWNNLRKTLLVHQASEGLFDNDTGALLSLGREMFRLEILEDIARDKVRTLHFVDEIEVYLAFQTMLAEKLQLSTAVKEMRFYGVSGVTANDLRTAEAMVRSREENEFTDWFSLWGPWHAVLKRTEADRWALAEEQKYEMLENEYPQRVADRLKASGLSGDADAEREAGAQVMRETEQQIYRQLTDEVLALRLPENGSQLHHS</sequence>
<dbReference type="HOGENOM" id="CLU_018533_2_0_6"/>
<dbReference type="AlphaFoldDB" id="A0A0H2V170"/>
<dbReference type="GeneID" id="1025652"/>
<keyword evidence="11 14" id="KW-0832">Ubl conjugation</keyword>
<dbReference type="RefSeq" id="NP_708400.2">
    <property type="nucleotide sequence ID" value="NC_004337.2"/>
</dbReference>
<evidence type="ECO:0000256" key="7">
    <source>
        <dbReference type="ARBA" id="ARBA00022614"/>
    </source>
</evidence>
<evidence type="ECO:0000256" key="4">
    <source>
        <dbReference type="ARBA" id="ARBA00009868"/>
    </source>
</evidence>
<dbReference type="RefSeq" id="WP_011069470.1">
    <property type="nucleotide sequence ID" value="NZ_CP123365.1"/>
</dbReference>
<feature type="domain" description="NEL" evidence="15">
    <location>
        <begin position="316"/>
        <end position="608"/>
    </location>
</feature>
<dbReference type="SMART" id="SM00364">
    <property type="entry name" value="LRR_BAC"/>
    <property type="match status" value="7"/>
</dbReference>
<dbReference type="Gene3D" id="1.20.1270.130">
    <property type="entry name" value="Shigella T3SS effector IpaH domain"/>
    <property type="match status" value="1"/>
</dbReference>
<evidence type="ECO:0000256" key="10">
    <source>
        <dbReference type="ARBA" id="ARBA00022786"/>
    </source>
</evidence>
<dbReference type="KEGG" id="sfl:SF2610"/>
<keyword evidence="9" id="KW-0677">Repeat</keyword>
<dbReference type="InterPro" id="IPR051071">
    <property type="entry name" value="LRR-bact_E3_ubiq_ligases"/>
</dbReference>
<protein>
    <recommendedName>
        <fullName evidence="5">RING-type E3 ubiquitin transferase</fullName>
        <ecNumber evidence="5">2.3.2.27</ecNumber>
    </recommendedName>
</protein>
<proteinExistence type="inferred from homology"/>
<dbReference type="Gene3D" id="1.20.58.90">
    <property type="match status" value="1"/>
</dbReference>
<dbReference type="Pfam" id="PF14496">
    <property type="entry name" value="NEL"/>
    <property type="match status" value="1"/>
</dbReference>
<dbReference type="InterPro" id="IPR029487">
    <property type="entry name" value="NEL_dom"/>
</dbReference>
<evidence type="ECO:0000256" key="13">
    <source>
        <dbReference type="ARBA" id="ARBA00023200"/>
    </source>
</evidence>
<dbReference type="InterPro" id="IPR032675">
    <property type="entry name" value="LRR_dom_sf"/>
</dbReference>
<evidence type="ECO:0000256" key="9">
    <source>
        <dbReference type="ARBA" id="ARBA00022737"/>
    </source>
</evidence>
<keyword evidence="10 14" id="KW-0833">Ubl conjugation pathway</keyword>
<feature type="active site" description="Glycyl thioester intermediate" evidence="14">
    <location>
        <position position="400"/>
    </location>
</feature>
<keyword evidence="13 14" id="KW-1035">Host cytoplasm</keyword>
<evidence type="ECO:0000313" key="17">
    <source>
        <dbReference type="Proteomes" id="UP000001006"/>
    </source>
</evidence>
<name>A0A0H2V170_SHIFL</name>
<dbReference type="SUPFAM" id="SSF52058">
    <property type="entry name" value="L domain-like"/>
    <property type="match status" value="1"/>
</dbReference>
<organism evidence="16 17">
    <name type="scientific">Shigella flexneri</name>
    <dbReference type="NCBI Taxonomy" id="623"/>
    <lineage>
        <taxon>Bacteria</taxon>
        <taxon>Pseudomonadati</taxon>
        <taxon>Pseudomonadota</taxon>
        <taxon>Gammaproteobacteria</taxon>
        <taxon>Enterobacterales</taxon>
        <taxon>Enterobacteriaceae</taxon>
        <taxon>Shigella</taxon>
    </lineage>
</organism>
<dbReference type="EMBL" id="AE005674">
    <property type="protein sequence ID" value="AAN44107.2"/>
    <property type="molecule type" value="Genomic_DNA"/>
</dbReference>